<evidence type="ECO:0000313" key="1">
    <source>
        <dbReference type="EMBL" id="QEG40536.1"/>
    </source>
</evidence>
<organism evidence="1 2">
    <name type="scientific">Roseimaritima ulvae</name>
    <dbReference type="NCBI Taxonomy" id="980254"/>
    <lineage>
        <taxon>Bacteria</taxon>
        <taxon>Pseudomonadati</taxon>
        <taxon>Planctomycetota</taxon>
        <taxon>Planctomycetia</taxon>
        <taxon>Pirellulales</taxon>
        <taxon>Pirellulaceae</taxon>
        <taxon>Roseimaritima</taxon>
    </lineage>
</organism>
<reference evidence="1 2" key="1">
    <citation type="submission" date="2019-08" db="EMBL/GenBank/DDBJ databases">
        <title>Deep-cultivation of Planctomycetes and their phenomic and genomic characterization uncovers novel biology.</title>
        <authorList>
            <person name="Wiegand S."/>
            <person name="Jogler M."/>
            <person name="Boedeker C."/>
            <person name="Pinto D."/>
            <person name="Vollmers J."/>
            <person name="Rivas-Marin E."/>
            <person name="Kohn T."/>
            <person name="Peeters S.H."/>
            <person name="Heuer A."/>
            <person name="Rast P."/>
            <person name="Oberbeckmann S."/>
            <person name="Bunk B."/>
            <person name="Jeske O."/>
            <person name="Meyerdierks A."/>
            <person name="Storesund J.E."/>
            <person name="Kallscheuer N."/>
            <person name="Luecker S."/>
            <person name="Lage O.M."/>
            <person name="Pohl T."/>
            <person name="Merkel B.J."/>
            <person name="Hornburger P."/>
            <person name="Mueller R.-W."/>
            <person name="Bruemmer F."/>
            <person name="Labrenz M."/>
            <person name="Spormann A.M."/>
            <person name="Op den Camp H."/>
            <person name="Overmann J."/>
            <person name="Amann R."/>
            <person name="Jetten M.S.M."/>
            <person name="Mascher T."/>
            <person name="Medema M.H."/>
            <person name="Devos D.P."/>
            <person name="Kaster A.-K."/>
            <person name="Ovreas L."/>
            <person name="Rohde M."/>
            <person name="Galperin M.Y."/>
            <person name="Jogler C."/>
        </authorList>
    </citation>
    <scope>NUCLEOTIDE SEQUENCE [LARGE SCALE GENOMIC DNA]</scope>
    <source>
        <strain evidence="1 2">UC8</strain>
    </source>
</reference>
<dbReference type="EMBL" id="CP042914">
    <property type="protein sequence ID" value="QEG40536.1"/>
    <property type="molecule type" value="Genomic_DNA"/>
</dbReference>
<keyword evidence="2" id="KW-1185">Reference proteome</keyword>
<gene>
    <name evidence="1" type="ORF">UC8_25510</name>
</gene>
<dbReference type="AlphaFoldDB" id="A0A5B9QU16"/>
<evidence type="ECO:0000313" key="2">
    <source>
        <dbReference type="Proteomes" id="UP000325286"/>
    </source>
</evidence>
<name>A0A5B9QU16_9BACT</name>
<proteinExistence type="predicted"/>
<protein>
    <submittedName>
        <fullName evidence="1">Uncharacterized protein</fullName>
    </submittedName>
</protein>
<sequence length="187" mass="19828">MGLCLGAGHHWTAQALLVLNFPAHTDRASSFFGPVFLRRQWWMVRRGALGMEDVCAGACGCGLNDCSADDGGLTGLADSSCPQYLCSLRPSLLDCARSFCCLLSFCCGGDRRRAGRKVGKLGVGKWGSVLARGTTGPRKLFLSLIFLPILTGHHLFVGQSICVGSGGWFGGGRWGWRTYAPAPAATG</sequence>
<accession>A0A5B9QU16</accession>
<dbReference type="Proteomes" id="UP000325286">
    <property type="component" value="Chromosome"/>
</dbReference>
<dbReference type="KEGG" id="rul:UC8_25510"/>